<dbReference type="InterPro" id="IPR015424">
    <property type="entry name" value="PyrdxlP-dep_Trfase"/>
</dbReference>
<dbReference type="Proteomes" id="UP000326268">
    <property type="component" value="Unassembled WGS sequence"/>
</dbReference>
<keyword evidence="4" id="KW-1185">Reference proteome</keyword>
<dbReference type="GO" id="GO:0030170">
    <property type="term" value="F:pyridoxal phosphate binding"/>
    <property type="evidence" value="ECO:0007669"/>
    <property type="project" value="InterPro"/>
</dbReference>
<keyword evidence="1" id="KW-0663">Pyridoxal phosphate</keyword>
<dbReference type="CDD" id="cd00609">
    <property type="entry name" value="AAT_like"/>
    <property type="match status" value="1"/>
</dbReference>
<gene>
    <name evidence="3" type="ORF">BDV27DRAFT_144572</name>
</gene>
<evidence type="ECO:0000313" key="4">
    <source>
        <dbReference type="Proteomes" id="UP000326268"/>
    </source>
</evidence>
<feature type="domain" description="Aminotransferase class I/classII large" evidence="2">
    <location>
        <begin position="86"/>
        <end position="451"/>
    </location>
</feature>
<dbReference type="SUPFAM" id="SSF53383">
    <property type="entry name" value="PLP-dependent transferases"/>
    <property type="match status" value="1"/>
</dbReference>
<dbReference type="PRINTS" id="PR00753">
    <property type="entry name" value="ACCSYNTHASE"/>
</dbReference>
<dbReference type="AlphaFoldDB" id="A0A5N7A654"/>
<dbReference type="InterPro" id="IPR015421">
    <property type="entry name" value="PyrdxlP-dep_Trfase_major"/>
</dbReference>
<reference evidence="3 4" key="1">
    <citation type="submission" date="2019-04" db="EMBL/GenBank/DDBJ databases">
        <title>Friends and foes A comparative genomics studyof 23 Aspergillus species from section Flavi.</title>
        <authorList>
            <consortium name="DOE Joint Genome Institute"/>
            <person name="Kjaerbolling I."/>
            <person name="Vesth T."/>
            <person name="Frisvad J.C."/>
            <person name="Nybo J.L."/>
            <person name="Theobald S."/>
            <person name="Kildgaard S."/>
            <person name="Isbrandt T."/>
            <person name="Kuo A."/>
            <person name="Sato A."/>
            <person name="Lyhne E.K."/>
            <person name="Kogle M.E."/>
            <person name="Wiebenga A."/>
            <person name="Kun R.S."/>
            <person name="Lubbers R.J."/>
            <person name="Makela M.R."/>
            <person name="Barry K."/>
            <person name="Chovatia M."/>
            <person name="Clum A."/>
            <person name="Daum C."/>
            <person name="Haridas S."/>
            <person name="He G."/>
            <person name="LaButti K."/>
            <person name="Lipzen A."/>
            <person name="Mondo S."/>
            <person name="Riley R."/>
            <person name="Salamov A."/>
            <person name="Simmons B.A."/>
            <person name="Magnuson J.K."/>
            <person name="Henrissat B."/>
            <person name="Mortensen U.H."/>
            <person name="Larsen T.O."/>
            <person name="Devries R.P."/>
            <person name="Grigoriev I.V."/>
            <person name="Machida M."/>
            <person name="Baker S.E."/>
            <person name="Andersen M.R."/>
        </authorList>
    </citation>
    <scope>NUCLEOTIDE SEQUENCE [LARGE SCALE GENOMIC DNA]</scope>
    <source>
        <strain evidence="3 4">CBS 763.97</strain>
    </source>
</reference>
<sequence length="457" mass="50803">MPYPSIVQQVGVPHGTASRPTHSLSLRASTSLRNTSNGLWDILNDLWHLESNPHGYVTLGVADNALMQERLLHCMNSNFDLPGQHLLLNDTITGSVRLKTAIARFLTRYLSPAKALKPSQIVAANGVSSATEHCSWALCDPGEGMLVGRPYYRGFNRDVCLQPGAKLVPVSFDEVDPVSVSAVSKYEKAIISSREHGCTIRAIMLCNPHNPYFPLGSMQFWSFLVELMKLCQKHGVHLISDEIYALSVWRYGQDGATRMEGFTSVLSIDHEGLIDPKLVHVLWGVSKDFGANGVRLGVIISQDNGDLLESTRGVGQFSSISGFADYLTTTILEDEEFVDRYIEENHEKLAAAYNYVVTYLDDHRIRYARGSNAGFFVWCDLLTAYLRIQANGPPDDSDSAKWNRSRELAGKLAQHKVHLGVGDDFGSEQPGWFRITFSQHRAQLDEGLKRIVKALHS</sequence>
<dbReference type="Gene3D" id="3.40.640.10">
    <property type="entry name" value="Type I PLP-dependent aspartate aminotransferase-like (Major domain)"/>
    <property type="match status" value="1"/>
</dbReference>
<name>A0A5N7A654_9EURO</name>
<proteinExistence type="predicted"/>
<dbReference type="GO" id="GO:0006520">
    <property type="term" value="P:amino acid metabolic process"/>
    <property type="evidence" value="ECO:0007669"/>
    <property type="project" value="TreeGrafter"/>
</dbReference>
<dbReference type="InterPro" id="IPR015422">
    <property type="entry name" value="PyrdxlP-dep_Trfase_small"/>
</dbReference>
<dbReference type="Pfam" id="PF00155">
    <property type="entry name" value="Aminotran_1_2"/>
    <property type="match status" value="1"/>
</dbReference>
<dbReference type="GeneID" id="43654725"/>
<dbReference type="RefSeq" id="XP_031928425.1">
    <property type="nucleotide sequence ID" value="XM_032070279.1"/>
</dbReference>
<evidence type="ECO:0000313" key="3">
    <source>
        <dbReference type="EMBL" id="KAE8365344.1"/>
    </source>
</evidence>
<dbReference type="PANTHER" id="PTHR43795:SF63">
    <property type="entry name" value="PUTATIVE (AFU_ORTHOLOGUE AFUA_4G00630)-RELATED"/>
    <property type="match status" value="1"/>
</dbReference>
<evidence type="ECO:0000259" key="2">
    <source>
        <dbReference type="Pfam" id="PF00155"/>
    </source>
</evidence>
<dbReference type="InterPro" id="IPR050478">
    <property type="entry name" value="Ethylene_sulfur-biosynth"/>
</dbReference>
<dbReference type="EMBL" id="ML737633">
    <property type="protein sequence ID" value="KAE8365344.1"/>
    <property type="molecule type" value="Genomic_DNA"/>
</dbReference>
<protein>
    <submittedName>
        <fullName evidence="3">Pyridoxal phosphate-dependent transferase</fullName>
    </submittedName>
</protein>
<organism evidence="3 4">
    <name type="scientific">Aspergillus caelatus</name>
    <dbReference type="NCBI Taxonomy" id="61420"/>
    <lineage>
        <taxon>Eukaryota</taxon>
        <taxon>Fungi</taxon>
        <taxon>Dikarya</taxon>
        <taxon>Ascomycota</taxon>
        <taxon>Pezizomycotina</taxon>
        <taxon>Eurotiomycetes</taxon>
        <taxon>Eurotiomycetidae</taxon>
        <taxon>Eurotiales</taxon>
        <taxon>Aspergillaceae</taxon>
        <taxon>Aspergillus</taxon>
        <taxon>Aspergillus subgen. Circumdati</taxon>
    </lineage>
</organism>
<dbReference type="OrthoDB" id="7042322at2759"/>
<dbReference type="InterPro" id="IPR004839">
    <property type="entry name" value="Aminotransferase_I/II_large"/>
</dbReference>
<dbReference type="GO" id="GO:0008483">
    <property type="term" value="F:transaminase activity"/>
    <property type="evidence" value="ECO:0007669"/>
    <property type="project" value="TreeGrafter"/>
</dbReference>
<accession>A0A5N7A654</accession>
<dbReference type="PANTHER" id="PTHR43795">
    <property type="entry name" value="BIFUNCTIONAL ASPARTATE AMINOTRANSFERASE AND GLUTAMATE/ASPARTATE-PREPHENATE AMINOTRANSFERASE-RELATED"/>
    <property type="match status" value="1"/>
</dbReference>
<dbReference type="Gene3D" id="3.90.1150.10">
    <property type="entry name" value="Aspartate Aminotransferase, domain 1"/>
    <property type="match status" value="1"/>
</dbReference>
<evidence type="ECO:0000256" key="1">
    <source>
        <dbReference type="ARBA" id="ARBA00022898"/>
    </source>
</evidence>
<keyword evidence="3" id="KW-0808">Transferase</keyword>